<sequence length="197" mass="22697">MIKFFSDKISYFFSLKQIIHENDLEICSYGLQILFSLCINTIIALLIGLLLNKVFYTIIFLISFCSIRQFSGGFHARSNRLCIITFISIFSLSMFLGIKLSKLNALPIFVMLISILSFLCIYLLAPVCHINNPLDKNRYKKNKFFSRVISAILLIIIFIGCIYSPIYNCIIYISSALFWVSSLLIIQIFINIKNKEL</sequence>
<evidence type="ECO:0000313" key="8">
    <source>
        <dbReference type="EMBL" id="CDI66656.1"/>
    </source>
</evidence>
<name>X5JB40_9CAUD</name>
<reference evidence="8 9" key="1">
    <citation type="submission" date="2013-10" db="EMBL/GenBank/DDBJ databases">
        <authorList>
            <person name="Hargreaves K."/>
        </authorList>
    </citation>
    <scope>NUCLEOTIDE SEQUENCE [LARGE SCALE GENOMIC DNA]</scope>
</reference>
<evidence type="ECO:0000313" key="9">
    <source>
        <dbReference type="Proteomes" id="UP000019740"/>
    </source>
</evidence>
<keyword evidence="9" id="KW-1185">Reference proteome</keyword>
<feature type="transmembrane region" description="Helical" evidence="7">
    <location>
        <begin position="144"/>
        <end position="166"/>
    </location>
</feature>
<reference evidence="8 9" key="2">
    <citation type="submission" date="2014-03" db="EMBL/GenBank/DDBJ databases">
        <title>What does the talking?: Quorum sensing signalling genes discovered in a bacteriophage genome.</title>
        <authorList>
            <person name="Hargreaves K.R."/>
            <person name="Kropinski A.M."/>
            <person name="Clokie M.R.J."/>
        </authorList>
    </citation>
    <scope>NUCLEOTIDE SEQUENCE [LARGE SCALE GENOMIC DNA]</scope>
</reference>
<keyword evidence="2" id="KW-0645">Protease</keyword>
<keyword evidence="5 7" id="KW-1133">Transmembrane helix</keyword>
<dbReference type="Proteomes" id="UP000019740">
    <property type="component" value="Segment"/>
</dbReference>
<feature type="transmembrane region" description="Helical" evidence="7">
    <location>
        <begin position="81"/>
        <end position="98"/>
    </location>
</feature>
<gene>
    <name evidence="8" type="primary">CDHM1_gp36</name>
</gene>
<keyword evidence="6 7" id="KW-0472">Membrane</keyword>
<dbReference type="SMART" id="SM00793">
    <property type="entry name" value="AgrB"/>
    <property type="match status" value="1"/>
</dbReference>
<dbReference type="GO" id="GO:0009372">
    <property type="term" value="P:quorum sensing"/>
    <property type="evidence" value="ECO:0007669"/>
    <property type="project" value="InterPro"/>
</dbReference>
<evidence type="ECO:0000256" key="2">
    <source>
        <dbReference type="ARBA" id="ARBA00022670"/>
    </source>
</evidence>
<dbReference type="Pfam" id="PF04647">
    <property type="entry name" value="AgrB"/>
    <property type="match status" value="1"/>
</dbReference>
<accession>X5JB40</accession>
<proteinExistence type="predicted"/>
<dbReference type="GeneID" id="19488042"/>
<organism evidence="8 9">
    <name type="scientific">Clostridium phage CDMH1</name>
    <dbReference type="NCBI Taxonomy" id="1411095"/>
    <lineage>
        <taxon>Viruses</taxon>
        <taxon>Duplodnaviria</taxon>
        <taxon>Heunggongvirae</taxon>
        <taxon>Uroviricota</taxon>
        <taxon>Caudoviricetes</taxon>
        <taxon>Yongloolinvirus</taxon>
        <taxon>Yongloolinvirus CDMH1</taxon>
    </lineage>
</organism>
<evidence type="ECO:0000256" key="6">
    <source>
        <dbReference type="ARBA" id="ARBA00023136"/>
    </source>
</evidence>
<keyword evidence="4" id="KW-0378">Hydrolase</keyword>
<dbReference type="GO" id="GO:0006508">
    <property type="term" value="P:proteolysis"/>
    <property type="evidence" value="ECO:0007669"/>
    <property type="project" value="UniProtKB-KW"/>
</dbReference>
<keyword evidence="1" id="KW-1003">Cell membrane</keyword>
<protein>
    <submittedName>
        <fullName evidence="8">Putative AgrB</fullName>
    </submittedName>
</protein>
<dbReference type="GO" id="GO:0008233">
    <property type="term" value="F:peptidase activity"/>
    <property type="evidence" value="ECO:0007669"/>
    <property type="project" value="UniProtKB-KW"/>
</dbReference>
<dbReference type="InterPro" id="IPR006741">
    <property type="entry name" value="AgrB"/>
</dbReference>
<feature type="transmembrane region" description="Helical" evidence="7">
    <location>
        <begin position="104"/>
        <end position="124"/>
    </location>
</feature>
<evidence type="ECO:0000256" key="5">
    <source>
        <dbReference type="ARBA" id="ARBA00022989"/>
    </source>
</evidence>
<dbReference type="RefSeq" id="YP_009032178.1">
    <property type="nucleotide sequence ID" value="NC_024144.1"/>
</dbReference>
<evidence type="ECO:0000256" key="1">
    <source>
        <dbReference type="ARBA" id="ARBA00022475"/>
    </source>
</evidence>
<evidence type="ECO:0000256" key="4">
    <source>
        <dbReference type="ARBA" id="ARBA00022801"/>
    </source>
</evidence>
<feature type="transmembrane region" description="Helical" evidence="7">
    <location>
        <begin position="172"/>
        <end position="192"/>
    </location>
</feature>
<dbReference type="GO" id="GO:0016020">
    <property type="term" value="C:membrane"/>
    <property type="evidence" value="ECO:0007669"/>
    <property type="project" value="InterPro"/>
</dbReference>
<dbReference type="EMBL" id="HG531805">
    <property type="protein sequence ID" value="CDI66656.1"/>
    <property type="molecule type" value="Genomic_DNA"/>
</dbReference>
<dbReference type="KEGG" id="vg:19488042"/>
<evidence type="ECO:0000256" key="3">
    <source>
        <dbReference type="ARBA" id="ARBA00022692"/>
    </source>
</evidence>
<keyword evidence="3 7" id="KW-0812">Transmembrane</keyword>
<evidence type="ECO:0000256" key="7">
    <source>
        <dbReference type="SAM" id="Phobius"/>
    </source>
</evidence>